<accession>A0A238YFM6</accession>
<reference evidence="3" key="1">
    <citation type="submission" date="2017-06" db="EMBL/GenBank/DDBJ databases">
        <authorList>
            <person name="Varghese N."/>
            <person name="Submissions S."/>
        </authorList>
    </citation>
    <scope>NUCLEOTIDE SEQUENCE [LARGE SCALE GENOMIC DNA]</scope>
    <source>
        <strain evidence="3">DSM 28041</strain>
    </source>
</reference>
<sequence length="518" mass="56558">MLHSLLFASFDDPARQAWYEAVHDTLQAEANAPPTVLLGNLVLGAEEEEIDALILRPHNITVLLYAPGGGQLEIPATAGAWQLQGAPLPWTGTAPNPFAQFQRQQLAVAYWLSDSLSPEPVRAEQVSGIVLFAATVSFDAGVERYLRTLPGNTGHFQLLSQLPHLPRRLQQLAHPAVALTEADFTSWWQDLADNSASGETPEVDGTGQGYWEQRARQLWRWLGADDIPHDAPYGGTTVVAASQEEKQRLEQLRQQVREELLQQRQEMEAREAERERSIAQLRDQLTQAPPATAEVTDLQARLAAETREKQLLEQAFQASRQESAARNQELDARIQQLGQLIQQMQSQPPTPTPLPAPALPPAPSRAQAVAAAPAPRPAPSRPAPPAASPHKAPNLLPRQSAWQLRWPRVALLVAAAGGLAMGAWGLVHLSNKLKDPEPSPQSNTRTRESVDQEEAEATAPSLSDIQPDTLTLDTDEGGASREEDTIQESAPEVIPEQEPPTPQEGEVMDSTTTLPDDI</sequence>
<feature type="compositionally biased region" description="Polar residues" evidence="1">
    <location>
        <begin position="460"/>
        <end position="472"/>
    </location>
</feature>
<feature type="compositionally biased region" description="Polar residues" evidence="1">
    <location>
        <begin position="509"/>
        <end position="518"/>
    </location>
</feature>
<dbReference type="RefSeq" id="WP_089333023.1">
    <property type="nucleotide sequence ID" value="NZ_FZNS01000005.1"/>
</dbReference>
<protein>
    <recommendedName>
        <fullName evidence="4">Nuclease-related domain-containing protein</fullName>
    </recommendedName>
</protein>
<feature type="compositionally biased region" description="Pro residues" evidence="1">
    <location>
        <begin position="348"/>
        <end position="363"/>
    </location>
</feature>
<organism evidence="2 3">
    <name type="scientific">Hymenobacter mucosus</name>
    <dbReference type="NCBI Taxonomy" id="1411120"/>
    <lineage>
        <taxon>Bacteria</taxon>
        <taxon>Pseudomonadati</taxon>
        <taxon>Bacteroidota</taxon>
        <taxon>Cytophagia</taxon>
        <taxon>Cytophagales</taxon>
        <taxon>Hymenobacteraceae</taxon>
        <taxon>Hymenobacter</taxon>
    </lineage>
</organism>
<evidence type="ECO:0008006" key="4">
    <source>
        <dbReference type="Google" id="ProtNLM"/>
    </source>
</evidence>
<feature type="compositionally biased region" description="Low complexity" evidence="1">
    <location>
        <begin position="364"/>
        <end position="373"/>
    </location>
</feature>
<gene>
    <name evidence="2" type="ORF">SAMN06269173_105173</name>
</gene>
<dbReference type="Proteomes" id="UP000198310">
    <property type="component" value="Unassembled WGS sequence"/>
</dbReference>
<dbReference type="EMBL" id="FZNS01000005">
    <property type="protein sequence ID" value="SNR69404.1"/>
    <property type="molecule type" value="Genomic_DNA"/>
</dbReference>
<evidence type="ECO:0000256" key="1">
    <source>
        <dbReference type="SAM" id="MobiDB-lite"/>
    </source>
</evidence>
<name>A0A238YFM6_9BACT</name>
<feature type="compositionally biased region" description="Pro residues" evidence="1">
    <location>
        <begin position="374"/>
        <end position="387"/>
    </location>
</feature>
<feature type="region of interest" description="Disordered" evidence="1">
    <location>
        <begin position="343"/>
        <end position="394"/>
    </location>
</feature>
<proteinExistence type="predicted"/>
<evidence type="ECO:0000313" key="2">
    <source>
        <dbReference type="EMBL" id="SNR69404.1"/>
    </source>
</evidence>
<dbReference type="AlphaFoldDB" id="A0A238YFM6"/>
<feature type="region of interest" description="Disordered" evidence="1">
    <location>
        <begin position="433"/>
        <end position="518"/>
    </location>
</feature>
<keyword evidence="3" id="KW-1185">Reference proteome</keyword>
<evidence type="ECO:0000313" key="3">
    <source>
        <dbReference type="Proteomes" id="UP000198310"/>
    </source>
</evidence>